<evidence type="ECO:0000313" key="2">
    <source>
        <dbReference type="Proteomes" id="UP000091857"/>
    </source>
</evidence>
<comment type="caution">
    <text evidence="1">The sequence shown here is derived from an EMBL/GenBank/DDBJ whole genome shotgun (WGS) entry which is preliminary data.</text>
</comment>
<organism evidence="1 2">
    <name type="scientific">Manihot esculenta</name>
    <name type="common">Cassava</name>
    <name type="synonym">Jatropha manihot</name>
    <dbReference type="NCBI Taxonomy" id="3983"/>
    <lineage>
        <taxon>Eukaryota</taxon>
        <taxon>Viridiplantae</taxon>
        <taxon>Streptophyta</taxon>
        <taxon>Embryophyta</taxon>
        <taxon>Tracheophyta</taxon>
        <taxon>Spermatophyta</taxon>
        <taxon>Magnoliopsida</taxon>
        <taxon>eudicotyledons</taxon>
        <taxon>Gunneridae</taxon>
        <taxon>Pentapetalae</taxon>
        <taxon>rosids</taxon>
        <taxon>fabids</taxon>
        <taxon>Malpighiales</taxon>
        <taxon>Euphorbiaceae</taxon>
        <taxon>Crotonoideae</taxon>
        <taxon>Manihoteae</taxon>
        <taxon>Manihot</taxon>
    </lineage>
</organism>
<keyword evidence="2" id="KW-1185">Reference proteome</keyword>
<name>A0ACB7GMR0_MANES</name>
<dbReference type="EMBL" id="CM004399">
    <property type="protein sequence ID" value="KAG8640973.1"/>
    <property type="molecule type" value="Genomic_DNA"/>
</dbReference>
<accession>A0ACB7GMR0</accession>
<gene>
    <name evidence="1" type="ORF">MANES_13G093508v8</name>
</gene>
<protein>
    <submittedName>
        <fullName evidence="1">Uncharacterized protein</fullName>
    </submittedName>
</protein>
<sequence length="66" mass="7351">MGNDKQQVTVSSSLLIRSLWTVFFIWRVDCFKSEKVITGPSSSAVQEILGITLSSLLYSQLTHCSL</sequence>
<evidence type="ECO:0000313" key="1">
    <source>
        <dbReference type="EMBL" id="KAG8640973.1"/>
    </source>
</evidence>
<reference evidence="2" key="1">
    <citation type="journal article" date="2016" name="Nat. Biotechnol.">
        <title>Sequencing wild and cultivated cassava and related species reveals extensive interspecific hybridization and genetic diversity.</title>
        <authorList>
            <person name="Bredeson J.V."/>
            <person name="Lyons J.B."/>
            <person name="Prochnik S.E."/>
            <person name="Wu G.A."/>
            <person name="Ha C.M."/>
            <person name="Edsinger-Gonzales E."/>
            <person name="Grimwood J."/>
            <person name="Schmutz J."/>
            <person name="Rabbi I.Y."/>
            <person name="Egesi C."/>
            <person name="Nauluvula P."/>
            <person name="Lebot V."/>
            <person name="Ndunguru J."/>
            <person name="Mkamilo G."/>
            <person name="Bart R.S."/>
            <person name="Setter T.L."/>
            <person name="Gleadow R.M."/>
            <person name="Kulakow P."/>
            <person name="Ferguson M.E."/>
            <person name="Rounsley S."/>
            <person name="Rokhsar D.S."/>
        </authorList>
    </citation>
    <scope>NUCLEOTIDE SEQUENCE [LARGE SCALE GENOMIC DNA]</scope>
    <source>
        <strain evidence="2">cv. AM560-2</strain>
    </source>
</reference>
<proteinExistence type="predicted"/>
<dbReference type="Proteomes" id="UP000091857">
    <property type="component" value="Chromosome 13"/>
</dbReference>